<keyword evidence="2" id="KW-1185">Reference proteome</keyword>
<proteinExistence type="predicted"/>
<protein>
    <submittedName>
        <fullName evidence="1">Uncharacterized protein</fullName>
    </submittedName>
</protein>
<reference evidence="1" key="2">
    <citation type="submission" date="2021-09" db="EMBL/GenBank/DDBJ databases">
        <authorList>
            <person name="Jia N."/>
            <person name="Wang J."/>
            <person name="Shi W."/>
            <person name="Du L."/>
            <person name="Sun Y."/>
            <person name="Zhan W."/>
            <person name="Jiang J."/>
            <person name="Wang Q."/>
            <person name="Zhang B."/>
            <person name="Ji P."/>
            <person name="Sakyi L.B."/>
            <person name="Cui X."/>
            <person name="Yuan T."/>
            <person name="Jiang B."/>
            <person name="Yang W."/>
            <person name="Lam T.T.-Y."/>
            <person name="Chang Q."/>
            <person name="Ding S."/>
            <person name="Wang X."/>
            <person name="Zhu J."/>
            <person name="Ruan X."/>
            <person name="Zhao L."/>
            <person name="Wei J."/>
            <person name="Que T."/>
            <person name="Du C."/>
            <person name="Cheng J."/>
            <person name="Dai P."/>
            <person name="Han X."/>
            <person name="Huang E."/>
            <person name="Gao Y."/>
            <person name="Liu J."/>
            <person name="Shao H."/>
            <person name="Ye R."/>
            <person name="Li L."/>
            <person name="Wei W."/>
            <person name="Wang X."/>
            <person name="Wang C."/>
            <person name="Huo Q."/>
            <person name="Li W."/>
            <person name="Guo W."/>
            <person name="Chen H."/>
            <person name="Chen S."/>
            <person name="Zhou L."/>
            <person name="Zhou L."/>
            <person name="Ni X."/>
            <person name="Tian J."/>
            <person name="Zhou Y."/>
            <person name="Sheng Y."/>
            <person name="Liu T."/>
            <person name="Pan Y."/>
            <person name="Xia L."/>
            <person name="Li J."/>
            <person name="Zhao F."/>
            <person name="Cao W."/>
        </authorList>
    </citation>
    <scope>NUCLEOTIDE SEQUENCE</scope>
    <source>
        <strain evidence="1">Rmic-2018</strain>
        <tissue evidence="1">Larvae</tissue>
    </source>
</reference>
<dbReference type="VEuPathDB" id="VectorBase:LOC119165869"/>
<comment type="caution">
    <text evidence="1">The sequence shown here is derived from an EMBL/GenBank/DDBJ whole genome shotgun (WGS) entry which is preliminary data.</text>
</comment>
<gene>
    <name evidence="1" type="ORF">HPB51_019120</name>
</gene>
<dbReference type="AlphaFoldDB" id="A0A9J6EB45"/>
<evidence type="ECO:0000313" key="1">
    <source>
        <dbReference type="EMBL" id="KAH8031550.1"/>
    </source>
</evidence>
<reference evidence="1" key="1">
    <citation type="journal article" date="2020" name="Cell">
        <title>Large-Scale Comparative Analyses of Tick Genomes Elucidate Their Genetic Diversity and Vector Capacities.</title>
        <authorList>
            <consortium name="Tick Genome and Microbiome Consortium (TIGMIC)"/>
            <person name="Jia N."/>
            <person name="Wang J."/>
            <person name="Shi W."/>
            <person name="Du L."/>
            <person name="Sun Y."/>
            <person name="Zhan W."/>
            <person name="Jiang J.F."/>
            <person name="Wang Q."/>
            <person name="Zhang B."/>
            <person name="Ji P."/>
            <person name="Bell-Sakyi L."/>
            <person name="Cui X.M."/>
            <person name="Yuan T.T."/>
            <person name="Jiang B.G."/>
            <person name="Yang W.F."/>
            <person name="Lam T.T."/>
            <person name="Chang Q.C."/>
            <person name="Ding S.J."/>
            <person name="Wang X.J."/>
            <person name="Zhu J.G."/>
            <person name="Ruan X.D."/>
            <person name="Zhao L."/>
            <person name="Wei J.T."/>
            <person name="Ye R.Z."/>
            <person name="Que T.C."/>
            <person name="Du C.H."/>
            <person name="Zhou Y.H."/>
            <person name="Cheng J.X."/>
            <person name="Dai P.F."/>
            <person name="Guo W.B."/>
            <person name="Han X.H."/>
            <person name="Huang E.J."/>
            <person name="Li L.F."/>
            <person name="Wei W."/>
            <person name="Gao Y.C."/>
            <person name="Liu J.Z."/>
            <person name="Shao H.Z."/>
            <person name="Wang X."/>
            <person name="Wang C.C."/>
            <person name="Yang T.C."/>
            <person name="Huo Q.B."/>
            <person name="Li W."/>
            <person name="Chen H.Y."/>
            <person name="Chen S.E."/>
            <person name="Zhou L.G."/>
            <person name="Ni X.B."/>
            <person name="Tian J.H."/>
            <person name="Sheng Y."/>
            <person name="Liu T."/>
            <person name="Pan Y.S."/>
            <person name="Xia L.Y."/>
            <person name="Li J."/>
            <person name="Zhao F."/>
            <person name="Cao W.C."/>
        </authorList>
    </citation>
    <scope>NUCLEOTIDE SEQUENCE</scope>
    <source>
        <strain evidence="1">Rmic-2018</strain>
    </source>
</reference>
<organism evidence="1 2">
    <name type="scientific">Rhipicephalus microplus</name>
    <name type="common">Cattle tick</name>
    <name type="synonym">Boophilus microplus</name>
    <dbReference type="NCBI Taxonomy" id="6941"/>
    <lineage>
        <taxon>Eukaryota</taxon>
        <taxon>Metazoa</taxon>
        <taxon>Ecdysozoa</taxon>
        <taxon>Arthropoda</taxon>
        <taxon>Chelicerata</taxon>
        <taxon>Arachnida</taxon>
        <taxon>Acari</taxon>
        <taxon>Parasitiformes</taxon>
        <taxon>Ixodida</taxon>
        <taxon>Ixodoidea</taxon>
        <taxon>Ixodidae</taxon>
        <taxon>Rhipicephalinae</taxon>
        <taxon>Rhipicephalus</taxon>
        <taxon>Boophilus</taxon>
    </lineage>
</organism>
<dbReference type="Proteomes" id="UP000821866">
    <property type="component" value="Chromosome 3"/>
</dbReference>
<evidence type="ECO:0000313" key="2">
    <source>
        <dbReference type="Proteomes" id="UP000821866"/>
    </source>
</evidence>
<name>A0A9J6EB45_RHIMP</name>
<dbReference type="EMBL" id="JABSTU010000005">
    <property type="protein sequence ID" value="KAH8031550.1"/>
    <property type="molecule type" value="Genomic_DNA"/>
</dbReference>
<sequence>MESNRKQCGCMLCPECENIIRAKVRLWLQEQPFSTEVEDQNCKPEAAREAGFSGVPLLAAKYSEAADAVHAYAYRLLECKLDSVESTDSGSKTDTSVVGCCSGKSISEDGDTSVSQVDDGDFPIDPLSSPSQAVDSGSIDKMCDVNFPMPVSIGLCASNIQRVTGKA</sequence>
<accession>A0A9J6EB45</accession>